<dbReference type="Gene3D" id="3.30.870.10">
    <property type="entry name" value="Endonuclease Chain A"/>
    <property type="match status" value="1"/>
</dbReference>
<protein>
    <submittedName>
        <fullName evidence="2">NgoFVII family restriction endonuclease</fullName>
    </submittedName>
</protein>
<sequence length="400" mass="46867">MKLLIKQSDLTKEFKRLIKQYSNFHWATAWASAGNEVFGELIENRYKIHNITVGIHFYQTHPDFIKEFIDDENVRFIEQPKGTFHPKVYLFTNDENYWELIIGSANFTASAFTKNTEVCILMNAKDINSKEVYESTLEIIRSSFELGKTFTESDWENYRKIWDIQQPKIQSLSGQYGSTKGMSIPSHKIELQIKSWDEFMDDVFGEGKSIIERRIRVIEIAKELFQKVRHFKELDKSERKFIAGLPTDLERTIPGAKDWAFFGSMRGAGKFSKLINDNNELISFALDEIPLNGPVTKTNYDCFLDHFKMVLPGNYLATSTRLLAMKRPDVFICYDNKNKDALCRDFGIIRNDMDHERYWNEIILRIMDSEWYQKPDPKDEMERKISMARSAFLDSLCYNA</sequence>
<dbReference type="Proteomes" id="UP000323884">
    <property type="component" value="Unassembled WGS sequence"/>
</dbReference>
<accession>A0A5D8ZYL8</accession>
<organism evidence="2 3">
    <name type="scientific">Chryseobacterium panacisoli</name>
    <dbReference type="NCBI Taxonomy" id="1807141"/>
    <lineage>
        <taxon>Bacteria</taxon>
        <taxon>Pseudomonadati</taxon>
        <taxon>Bacteroidota</taxon>
        <taxon>Flavobacteriia</taxon>
        <taxon>Flavobacteriales</taxon>
        <taxon>Weeksellaceae</taxon>
        <taxon>Chryseobacterium group</taxon>
        <taxon>Chryseobacterium</taxon>
    </lineage>
</organism>
<dbReference type="RefSeq" id="WP_149385554.1">
    <property type="nucleotide sequence ID" value="NZ_VTRU01000001.1"/>
</dbReference>
<keyword evidence="2" id="KW-0378">Hydrolase</keyword>
<keyword evidence="2" id="KW-0255">Endonuclease</keyword>
<dbReference type="EMBL" id="VTRU01000001">
    <property type="protein sequence ID" value="TZF98364.1"/>
    <property type="molecule type" value="Genomic_DNA"/>
</dbReference>
<gene>
    <name evidence="2" type="ORF">FW781_00055</name>
</gene>
<name>A0A5D8ZYL8_9FLAO</name>
<dbReference type="InterPro" id="IPR019065">
    <property type="entry name" value="RE_NgoFVII_N"/>
</dbReference>
<reference evidence="2 3" key="1">
    <citation type="submission" date="2019-08" db="EMBL/GenBank/DDBJ databases">
        <title>Draft genome sequence of Chryseobacterium sp. Gsoil 183.</title>
        <authorList>
            <person name="Im W.-T."/>
        </authorList>
    </citation>
    <scope>NUCLEOTIDE SEQUENCE [LARGE SCALE GENOMIC DNA]</scope>
    <source>
        <strain evidence="2 3">Gsoil 183</strain>
        <plasmid evidence="2">unnamed1</plasmid>
    </source>
</reference>
<comment type="caution">
    <text evidence="2">The sequence shown here is derived from an EMBL/GenBank/DDBJ whole genome shotgun (WGS) entry which is preliminary data.</text>
</comment>
<dbReference type="Pfam" id="PF09565">
    <property type="entry name" value="RE_NgoFVII"/>
    <property type="match status" value="1"/>
</dbReference>
<dbReference type="AlphaFoldDB" id="A0A5D8ZYL8"/>
<keyword evidence="2" id="KW-0540">Nuclease</keyword>
<dbReference type="OrthoDB" id="1227404at2"/>
<evidence type="ECO:0000313" key="3">
    <source>
        <dbReference type="Proteomes" id="UP000323884"/>
    </source>
</evidence>
<keyword evidence="3" id="KW-1185">Reference proteome</keyword>
<geneLocation type="plasmid" evidence="2">
    <name>unnamed1</name>
</geneLocation>
<dbReference type="GO" id="GO:0004519">
    <property type="term" value="F:endonuclease activity"/>
    <property type="evidence" value="ECO:0007669"/>
    <property type="project" value="UniProtKB-KW"/>
</dbReference>
<feature type="domain" description="Restriction endonuclease type II NgoFVII N-terminal" evidence="1">
    <location>
        <begin position="66"/>
        <end position="129"/>
    </location>
</feature>
<proteinExistence type="predicted"/>
<dbReference type="CDD" id="cd09117">
    <property type="entry name" value="PLDc_Bfil_DEXD_like"/>
    <property type="match status" value="1"/>
</dbReference>
<evidence type="ECO:0000259" key="1">
    <source>
        <dbReference type="Pfam" id="PF09565"/>
    </source>
</evidence>
<evidence type="ECO:0000313" key="2">
    <source>
        <dbReference type="EMBL" id="TZF98364.1"/>
    </source>
</evidence>
<keyword evidence="2" id="KW-0614">Plasmid</keyword>
<dbReference type="SUPFAM" id="SSF56024">
    <property type="entry name" value="Phospholipase D/nuclease"/>
    <property type="match status" value="1"/>
</dbReference>